<dbReference type="SMART" id="SM00248">
    <property type="entry name" value="ANK"/>
    <property type="match status" value="9"/>
</dbReference>
<dbReference type="PANTHER" id="PTHR24171">
    <property type="entry name" value="ANKYRIN REPEAT DOMAIN-CONTAINING PROTEIN 39-RELATED"/>
    <property type="match status" value="1"/>
</dbReference>
<feature type="repeat" description="ANK" evidence="3">
    <location>
        <begin position="251"/>
        <end position="283"/>
    </location>
</feature>
<evidence type="ECO:0000313" key="4">
    <source>
        <dbReference type="EMBL" id="GFF81286.1"/>
    </source>
</evidence>
<dbReference type="EMBL" id="BLKI01000033">
    <property type="protein sequence ID" value="GFF81286.1"/>
    <property type="molecule type" value="Genomic_DNA"/>
</dbReference>
<evidence type="ECO:0000313" key="5">
    <source>
        <dbReference type="Proteomes" id="UP000465220"/>
    </source>
</evidence>
<keyword evidence="2 3" id="KW-0040">ANK repeat</keyword>
<dbReference type="InterPro" id="IPR002110">
    <property type="entry name" value="Ankyrin_rpt"/>
</dbReference>
<evidence type="ECO:0000256" key="1">
    <source>
        <dbReference type="ARBA" id="ARBA00022737"/>
    </source>
</evidence>
<dbReference type="PROSITE" id="PS50088">
    <property type="entry name" value="ANK_REPEAT"/>
    <property type="match status" value="5"/>
</dbReference>
<dbReference type="Proteomes" id="UP000465220">
    <property type="component" value="Unassembled WGS sequence"/>
</dbReference>
<dbReference type="SUPFAM" id="SSF48403">
    <property type="entry name" value="Ankyrin repeat"/>
    <property type="match status" value="1"/>
</dbReference>
<feature type="repeat" description="ANK" evidence="3">
    <location>
        <begin position="150"/>
        <end position="182"/>
    </location>
</feature>
<evidence type="ECO:0000256" key="2">
    <source>
        <dbReference type="ARBA" id="ARBA00023043"/>
    </source>
</evidence>
<comment type="caution">
    <text evidence="4">The sequence shown here is derived from an EMBL/GenBank/DDBJ whole genome shotgun (WGS) entry which is preliminary data.</text>
</comment>
<dbReference type="PRINTS" id="PR01415">
    <property type="entry name" value="ANKYRIN"/>
</dbReference>
<name>A0ABQ1AG43_ASPLE</name>
<organism evidence="4 5">
    <name type="scientific">Aspergillus lentulus</name>
    <dbReference type="NCBI Taxonomy" id="293939"/>
    <lineage>
        <taxon>Eukaryota</taxon>
        <taxon>Fungi</taxon>
        <taxon>Dikarya</taxon>
        <taxon>Ascomycota</taxon>
        <taxon>Pezizomycotina</taxon>
        <taxon>Eurotiomycetes</taxon>
        <taxon>Eurotiomycetidae</taxon>
        <taxon>Eurotiales</taxon>
        <taxon>Aspergillaceae</taxon>
        <taxon>Aspergillus</taxon>
        <taxon>Aspergillus subgen. Fumigati</taxon>
    </lineage>
</organism>
<dbReference type="Pfam" id="PF12796">
    <property type="entry name" value="Ank_2"/>
    <property type="match status" value="3"/>
</dbReference>
<feature type="repeat" description="ANK" evidence="3">
    <location>
        <begin position="314"/>
        <end position="346"/>
    </location>
</feature>
<dbReference type="Gene3D" id="1.25.40.20">
    <property type="entry name" value="Ankyrin repeat-containing domain"/>
    <property type="match status" value="3"/>
</dbReference>
<dbReference type="Pfam" id="PF00023">
    <property type="entry name" value="Ank"/>
    <property type="match status" value="1"/>
</dbReference>
<evidence type="ECO:0000256" key="3">
    <source>
        <dbReference type="PROSITE-ProRule" id="PRU00023"/>
    </source>
</evidence>
<keyword evidence="1" id="KW-0677">Repeat</keyword>
<feature type="repeat" description="ANK" evidence="3">
    <location>
        <begin position="118"/>
        <end position="150"/>
    </location>
</feature>
<proteinExistence type="predicted"/>
<feature type="repeat" description="ANK" evidence="3">
    <location>
        <begin position="281"/>
        <end position="313"/>
    </location>
</feature>
<dbReference type="InterPro" id="IPR036770">
    <property type="entry name" value="Ankyrin_rpt-contain_sf"/>
</dbReference>
<accession>A0ABQ1AG43</accession>
<gene>
    <name evidence="4" type="ORF">IFM60648_05975</name>
</gene>
<reference evidence="4 5" key="1">
    <citation type="submission" date="2020-01" db="EMBL/GenBank/DDBJ databases">
        <title>Draft genome sequence of Aspergillus lentulus IFM 60648.</title>
        <authorList>
            <person name="Takahashi H."/>
            <person name="Yaguchi T."/>
        </authorList>
    </citation>
    <scope>NUCLEOTIDE SEQUENCE [LARGE SCALE GENOMIC DNA]</scope>
    <source>
        <strain evidence="4 5">IFM 60648</strain>
    </source>
</reference>
<sequence length="386" mass="43353">MNLLVLPTEVLVMITKALNKTSDMNALVRTSRMAYIRLNHVLYEFDVQRKVRKALVWAAQNNNQRTAKKSLQVGIKSLNKWFQRPLAIMLRSGHTDMVRLLLDEGVDPDTILYEGSRIATTALYIAASHGHEAIVNLLIEKGANVNLKNSPGQPLVVAVSHNKKSVVRILLEKGADPNSRRDDNMPALCIAVTKGFTEIVEMLLDKGALTDLGGSWICTPVQEAVRKNRFKITQLLLEKGAEANVGYGDYRDLPPLLMAMAYGYERLLGLLLKHGANPNAQNAWPLHVAIFDNKIAMVRSLLAHGADVNRKDSKGRTPLLYAIYQHYDHIVKLLLLYDVDPDAETHSGMTPLKLAKHYNRVDWVQKLTEKRAERKSRAHNQHLITT</sequence>
<keyword evidence="5" id="KW-1185">Reference proteome</keyword>
<dbReference type="PROSITE" id="PS50297">
    <property type="entry name" value="ANK_REP_REGION"/>
    <property type="match status" value="3"/>
</dbReference>
<protein>
    <submittedName>
        <fullName evidence="4">Ankyrin repeat protein</fullName>
    </submittedName>
</protein>